<dbReference type="PANTHER" id="PTHR28004:SF2">
    <property type="entry name" value="D-SERINE DEHYDRATASE"/>
    <property type="match status" value="1"/>
</dbReference>
<dbReference type="InterPro" id="IPR001608">
    <property type="entry name" value="Ala_racemase_N"/>
</dbReference>
<evidence type="ECO:0000259" key="14">
    <source>
        <dbReference type="SMART" id="SM01119"/>
    </source>
</evidence>
<dbReference type="FunFam" id="3.20.20.10:FF:000016">
    <property type="entry name" value="D-serine dehydratase"/>
    <property type="match status" value="1"/>
</dbReference>
<evidence type="ECO:0000256" key="1">
    <source>
        <dbReference type="ARBA" id="ARBA00001933"/>
    </source>
</evidence>
<keyword evidence="5" id="KW-0479">Metal-binding</keyword>
<dbReference type="EMBL" id="BTGB01000009">
    <property type="protein sequence ID" value="GMM48797.1"/>
    <property type="molecule type" value="Genomic_DNA"/>
</dbReference>
<comment type="function">
    <text evidence="10">Catalyzes the conversion of D-serine to pyruvate and ammonia. May play a role in D-serine detoxification.</text>
</comment>
<dbReference type="InterPro" id="IPR051466">
    <property type="entry name" value="D-amino_acid_metab_enzyme"/>
</dbReference>
<dbReference type="Gene3D" id="2.40.37.20">
    <property type="entry name" value="D-serine dehydratase-like domain"/>
    <property type="match status" value="1"/>
</dbReference>
<evidence type="ECO:0000256" key="12">
    <source>
        <dbReference type="ARBA" id="ARBA00069616"/>
    </source>
</evidence>
<comment type="cofactor">
    <cofactor evidence="2">
        <name>Zn(2+)</name>
        <dbReference type="ChEBI" id="CHEBI:29105"/>
    </cofactor>
</comment>
<evidence type="ECO:0000256" key="3">
    <source>
        <dbReference type="ARBA" id="ARBA00005323"/>
    </source>
</evidence>
<dbReference type="Pfam" id="PF14031">
    <property type="entry name" value="D-ser_dehydrat"/>
    <property type="match status" value="1"/>
</dbReference>
<evidence type="ECO:0000313" key="15">
    <source>
        <dbReference type="EMBL" id="GMM48797.1"/>
    </source>
</evidence>
<keyword evidence="8" id="KW-0456">Lyase</keyword>
<dbReference type="InterPro" id="IPR042208">
    <property type="entry name" value="D-ser_dehydrat-like_sf"/>
</dbReference>
<evidence type="ECO:0000313" key="16">
    <source>
        <dbReference type="Proteomes" id="UP001378960"/>
    </source>
</evidence>
<dbReference type="AlphaFoldDB" id="A0AAV5RC69"/>
<evidence type="ECO:0000256" key="11">
    <source>
        <dbReference type="ARBA" id="ARBA00066349"/>
    </source>
</evidence>
<dbReference type="Pfam" id="PF01168">
    <property type="entry name" value="Ala_racemase_N"/>
    <property type="match status" value="1"/>
</dbReference>
<keyword evidence="16" id="KW-1185">Reference proteome</keyword>
<proteinExistence type="inferred from homology"/>
<gene>
    <name evidence="15" type="ORF">DAPK24_053950</name>
</gene>
<evidence type="ECO:0000256" key="4">
    <source>
        <dbReference type="ARBA" id="ARBA00022575"/>
    </source>
</evidence>
<accession>A0AAV5RC69</accession>
<keyword evidence="7" id="KW-0663">Pyridoxal phosphate</keyword>
<dbReference type="InterPro" id="IPR026956">
    <property type="entry name" value="D-ser_dehydrat-like_dom"/>
</dbReference>
<reference evidence="15 16" key="1">
    <citation type="journal article" date="2023" name="Elife">
        <title>Identification of key yeast species and microbe-microbe interactions impacting larval growth of Drosophila in the wild.</title>
        <authorList>
            <person name="Mure A."/>
            <person name="Sugiura Y."/>
            <person name="Maeda R."/>
            <person name="Honda K."/>
            <person name="Sakurai N."/>
            <person name="Takahashi Y."/>
            <person name="Watada M."/>
            <person name="Katoh T."/>
            <person name="Gotoh A."/>
            <person name="Gotoh Y."/>
            <person name="Taniguchi I."/>
            <person name="Nakamura K."/>
            <person name="Hayashi T."/>
            <person name="Katayama T."/>
            <person name="Uemura T."/>
            <person name="Hattori Y."/>
        </authorList>
    </citation>
    <scope>NUCLEOTIDE SEQUENCE [LARGE SCALE GENOMIC DNA]</scope>
    <source>
        <strain evidence="15 16">PK-24</strain>
    </source>
</reference>
<sequence>MSYPYKFTPLADKQLLINEFKGKTKNELPTPCFIINQNQVKINCDKMLNNAKNINAKFRAHVKTHKTKEGTMLQLGTSDLKTDRIIVSTLNEAWNLMSLVDNGLINDILFSLPVVESKLNELFEITEKYPNLKLRLMVDNFKQLEILKKFSKKNKNLKKWSVFIKINLGTNRAGLTNDDDELDEIIKSLVIDNEFMKFISLYGFYCHAGHAYGSKNIEQAMKLLIEEINHGNKACEKAILFNNELKLVISIGSTPTSHSSKIINNEINSIGKLFGELELHAGNYPFNDLQQLGTGCITPNEISCKVLADILSNYSNRGNIEPGEQLINAGVLAISREIGPIKGFGNIISPKGYGDWIIGRLSQEHGILIPNDDNCKLIPLSTRVEILPQHSCITAACYPWYYIFDNDKENAKVIDIWVPFRAW</sequence>
<comment type="cofactor">
    <cofactor evidence="1">
        <name>pyridoxal 5'-phosphate</name>
        <dbReference type="ChEBI" id="CHEBI:597326"/>
    </cofactor>
</comment>
<comment type="similarity">
    <text evidence="3">Belongs to the DSD1 family.</text>
</comment>
<comment type="catalytic activity">
    <reaction evidence="9">
        <text>D-serine = pyruvate + NH4(+)</text>
        <dbReference type="Rhea" id="RHEA:13977"/>
        <dbReference type="ChEBI" id="CHEBI:15361"/>
        <dbReference type="ChEBI" id="CHEBI:28938"/>
        <dbReference type="ChEBI" id="CHEBI:35247"/>
        <dbReference type="EC" id="4.3.1.18"/>
    </reaction>
    <physiologicalReaction direction="left-to-right" evidence="9">
        <dbReference type="Rhea" id="RHEA:13978"/>
    </physiologicalReaction>
</comment>
<dbReference type="SUPFAM" id="SSF51419">
    <property type="entry name" value="PLP-binding barrel"/>
    <property type="match status" value="1"/>
</dbReference>
<dbReference type="GO" id="GO:0036088">
    <property type="term" value="P:D-serine catabolic process"/>
    <property type="evidence" value="ECO:0007669"/>
    <property type="project" value="TreeGrafter"/>
</dbReference>
<dbReference type="Proteomes" id="UP001378960">
    <property type="component" value="Unassembled WGS sequence"/>
</dbReference>
<protein>
    <recommendedName>
        <fullName evidence="12">D-serine dehydratase</fullName>
        <ecNumber evidence="11">4.3.1.18</ecNumber>
    </recommendedName>
    <alternativeName>
        <fullName evidence="13">D-serine deaminase</fullName>
    </alternativeName>
</protein>
<evidence type="ECO:0000256" key="6">
    <source>
        <dbReference type="ARBA" id="ARBA00022833"/>
    </source>
</evidence>
<feature type="domain" description="D-serine dehydratase-like" evidence="14">
    <location>
        <begin position="303"/>
        <end position="405"/>
    </location>
</feature>
<dbReference type="SMART" id="SM01119">
    <property type="entry name" value="D-ser_dehydrat"/>
    <property type="match status" value="1"/>
</dbReference>
<dbReference type="GO" id="GO:0009636">
    <property type="term" value="P:response to toxic substance"/>
    <property type="evidence" value="ECO:0007669"/>
    <property type="project" value="UniProtKB-KW"/>
</dbReference>
<evidence type="ECO:0000256" key="9">
    <source>
        <dbReference type="ARBA" id="ARBA00051198"/>
    </source>
</evidence>
<evidence type="ECO:0000256" key="2">
    <source>
        <dbReference type="ARBA" id="ARBA00001947"/>
    </source>
</evidence>
<evidence type="ECO:0000256" key="13">
    <source>
        <dbReference type="ARBA" id="ARBA00075219"/>
    </source>
</evidence>
<dbReference type="EC" id="4.3.1.18" evidence="11"/>
<dbReference type="GO" id="GO:0008721">
    <property type="term" value="F:D-serine ammonia-lyase activity"/>
    <property type="evidence" value="ECO:0007669"/>
    <property type="project" value="UniProtKB-EC"/>
</dbReference>
<evidence type="ECO:0000256" key="10">
    <source>
        <dbReference type="ARBA" id="ARBA00055764"/>
    </source>
</evidence>
<comment type="caution">
    <text evidence="15">The sequence shown here is derived from an EMBL/GenBank/DDBJ whole genome shotgun (WGS) entry which is preliminary data.</text>
</comment>
<dbReference type="PANTHER" id="PTHR28004">
    <property type="entry name" value="ZGC:162816-RELATED"/>
    <property type="match status" value="1"/>
</dbReference>
<dbReference type="Gene3D" id="3.20.20.10">
    <property type="entry name" value="Alanine racemase"/>
    <property type="match status" value="1"/>
</dbReference>
<name>A0AAV5RC69_PICKL</name>
<evidence type="ECO:0000256" key="8">
    <source>
        <dbReference type="ARBA" id="ARBA00023239"/>
    </source>
</evidence>
<keyword evidence="6" id="KW-0862">Zinc</keyword>
<evidence type="ECO:0000256" key="5">
    <source>
        <dbReference type="ARBA" id="ARBA00022723"/>
    </source>
</evidence>
<evidence type="ECO:0000256" key="7">
    <source>
        <dbReference type="ARBA" id="ARBA00022898"/>
    </source>
</evidence>
<dbReference type="InterPro" id="IPR029066">
    <property type="entry name" value="PLP-binding_barrel"/>
</dbReference>
<organism evidence="15 16">
    <name type="scientific">Pichia kluyveri</name>
    <name type="common">Yeast</name>
    <dbReference type="NCBI Taxonomy" id="36015"/>
    <lineage>
        <taxon>Eukaryota</taxon>
        <taxon>Fungi</taxon>
        <taxon>Dikarya</taxon>
        <taxon>Ascomycota</taxon>
        <taxon>Saccharomycotina</taxon>
        <taxon>Pichiomycetes</taxon>
        <taxon>Pichiales</taxon>
        <taxon>Pichiaceae</taxon>
        <taxon>Pichia</taxon>
    </lineage>
</organism>
<dbReference type="GO" id="GO:0046872">
    <property type="term" value="F:metal ion binding"/>
    <property type="evidence" value="ECO:0007669"/>
    <property type="project" value="UniProtKB-KW"/>
</dbReference>
<keyword evidence="4" id="KW-0216">Detoxification</keyword>